<dbReference type="AlphaFoldDB" id="A0A0A9CGT7"/>
<name>A0A0A9CGT7_ARUDO</name>
<dbReference type="GO" id="GO:0016020">
    <property type="term" value="C:membrane"/>
    <property type="evidence" value="ECO:0007669"/>
    <property type="project" value="UniProtKB-SubCell"/>
</dbReference>
<dbReference type="InterPro" id="IPR001902">
    <property type="entry name" value="SLC26A/SulP_fam"/>
</dbReference>
<keyword evidence="2" id="KW-0813">Transport</keyword>
<dbReference type="Pfam" id="PF01740">
    <property type="entry name" value="STAS"/>
    <property type="match status" value="1"/>
</dbReference>
<dbReference type="SUPFAM" id="SSF52091">
    <property type="entry name" value="SpoIIaa-like"/>
    <property type="match status" value="1"/>
</dbReference>
<dbReference type="EMBL" id="GBRH01223089">
    <property type="protein sequence ID" value="JAD74806.1"/>
    <property type="molecule type" value="Transcribed_RNA"/>
</dbReference>
<organism evidence="8">
    <name type="scientific">Arundo donax</name>
    <name type="common">Giant reed</name>
    <name type="synonym">Donax arundinaceus</name>
    <dbReference type="NCBI Taxonomy" id="35708"/>
    <lineage>
        <taxon>Eukaryota</taxon>
        <taxon>Viridiplantae</taxon>
        <taxon>Streptophyta</taxon>
        <taxon>Embryophyta</taxon>
        <taxon>Tracheophyta</taxon>
        <taxon>Spermatophyta</taxon>
        <taxon>Magnoliopsida</taxon>
        <taxon>Liliopsida</taxon>
        <taxon>Poales</taxon>
        <taxon>Poaceae</taxon>
        <taxon>PACMAD clade</taxon>
        <taxon>Arundinoideae</taxon>
        <taxon>Arundineae</taxon>
        <taxon>Arundo</taxon>
    </lineage>
</organism>
<keyword evidence="5 6" id="KW-0472">Membrane</keyword>
<protein>
    <recommendedName>
        <fullName evidence="7">STAS domain-containing protein</fullName>
    </recommendedName>
</protein>
<dbReference type="InterPro" id="IPR011547">
    <property type="entry name" value="SLC26A/SulP_dom"/>
</dbReference>
<evidence type="ECO:0000256" key="4">
    <source>
        <dbReference type="ARBA" id="ARBA00022989"/>
    </source>
</evidence>
<feature type="domain" description="STAS" evidence="7">
    <location>
        <begin position="128"/>
        <end position="232"/>
    </location>
</feature>
<accession>A0A0A9CGT7</accession>
<evidence type="ECO:0000313" key="8">
    <source>
        <dbReference type="EMBL" id="JAD74806.1"/>
    </source>
</evidence>
<proteinExistence type="predicted"/>
<feature type="transmembrane region" description="Helical" evidence="6">
    <location>
        <begin position="56"/>
        <end position="80"/>
    </location>
</feature>
<dbReference type="Gene3D" id="3.30.750.24">
    <property type="entry name" value="STAS domain"/>
    <property type="match status" value="1"/>
</dbReference>
<evidence type="ECO:0000256" key="1">
    <source>
        <dbReference type="ARBA" id="ARBA00004141"/>
    </source>
</evidence>
<dbReference type="FunFam" id="3.30.750.24:FF:000002">
    <property type="entry name" value="Sulfate transporter 31"/>
    <property type="match status" value="1"/>
</dbReference>
<dbReference type="CDD" id="cd07042">
    <property type="entry name" value="STAS_SulP_like_sulfate_transporter"/>
    <property type="match status" value="1"/>
</dbReference>
<dbReference type="PANTHER" id="PTHR11814">
    <property type="entry name" value="SULFATE TRANSPORTER"/>
    <property type="match status" value="1"/>
</dbReference>
<sequence>MAITVFIALELFMKFLYYTPMAVLASIILSALPGLIDIKEARNIWKVDKMDFLTCLGAFVGVLFGSVEIGLAVALGISFAKIIIQSIRPQVQVLGRLQGTNIFCSIRQYPVACRTPTVQTIRIDTSFLCFINSTFIKERIIEWVREEVETSDEKARERVQSVVIDMSNVVNIDTSGLTALEEIHKELVSLGIQMAIAGPGWQAIQKMKLAGVVDRIGEDWIFLTVGEAVEACLTAHKGTALEC</sequence>
<evidence type="ECO:0000259" key="7">
    <source>
        <dbReference type="PROSITE" id="PS50801"/>
    </source>
</evidence>
<dbReference type="Pfam" id="PF00916">
    <property type="entry name" value="Sulfate_transp"/>
    <property type="match status" value="1"/>
</dbReference>
<reference evidence="8" key="1">
    <citation type="submission" date="2014-09" db="EMBL/GenBank/DDBJ databases">
        <authorList>
            <person name="Magalhaes I.L.F."/>
            <person name="Oliveira U."/>
            <person name="Santos F.R."/>
            <person name="Vidigal T.H.D.A."/>
            <person name="Brescovit A.D."/>
            <person name="Santos A.J."/>
        </authorList>
    </citation>
    <scope>NUCLEOTIDE SEQUENCE</scope>
    <source>
        <tissue evidence="8">Shoot tissue taken approximately 20 cm above the soil surface</tissue>
    </source>
</reference>
<dbReference type="InterPro" id="IPR036513">
    <property type="entry name" value="STAS_dom_sf"/>
</dbReference>
<keyword evidence="3 6" id="KW-0812">Transmembrane</keyword>
<dbReference type="GO" id="GO:0055085">
    <property type="term" value="P:transmembrane transport"/>
    <property type="evidence" value="ECO:0007669"/>
    <property type="project" value="InterPro"/>
</dbReference>
<comment type="subcellular location">
    <subcellularLocation>
        <location evidence="1">Membrane</location>
        <topology evidence="1">Multi-pass membrane protein</topology>
    </subcellularLocation>
</comment>
<evidence type="ECO:0000256" key="3">
    <source>
        <dbReference type="ARBA" id="ARBA00022692"/>
    </source>
</evidence>
<evidence type="ECO:0000256" key="5">
    <source>
        <dbReference type="ARBA" id="ARBA00023136"/>
    </source>
</evidence>
<dbReference type="PROSITE" id="PS50801">
    <property type="entry name" value="STAS"/>
    <property type="match status" value="1"/>
</dbReference>
<feature type="transmembrane region" description="Helical" evidence="6">
    <location>
        <begin position="15"/>
        <end position="36"/>
    </location>
</feature>
<reference evidence="8" key="2">
    <citation type="journal article" date="2015" name="Data Brief">
        <title>Shoot transcriptome of the giant reed, Arundo donax.</title>
        <authorList>
            <person name="Barrero R.A."/>
            <person name="Guerrero F.D."/>
            <person name="Moolhuijzen P."/>
            <person name="Goolsby J.A."/>
            <person name="Tidwell J."/>
            <person name="Bellgard S.E."/>
            <person name="Bellgard M.I."/>
        </authorList>
    </citation>
    <scope>NUCLEOTIDE SEQUENCE</scope>
    <source>
        <tissue evidence="8">Shoot tissue taken approximately 20 cm above the soil surface</tissue>
    </source>
</reference>
<evidence type="ECO:0000256" key="6">
    <source>
        <dbReference type="SAM" id="Phobius"/>
    </source>
</evidence>
<keyword evidence="4 6" id="KW-1133">Transmembrane helix</keyword>
<evidence type="ECO:0000256" key="2">
    <source>
        <dbReference type="ARBA" id="ARBA00022448"/>
    </source>
</evidence>
<dbReference type="InterPro" id="IPR002645">
    <property type="entry name" value="STAS_dom"/>
</dbReference>